<dbReference type="Gene3D" id="1.10.287.110">
    <property type="entry name" value="DnaJ domain"/>
    <property type="match status" value="1"/>
</dbReference>
<dbReference type="AlphaFoldDB" id="S9V278"/>
<evidence type="ECO:0000256" key="1">
    <source>
        <dbReference type="SAM" id="Phobius"/>
    </source>
</evidence>
<reference evidence="4" key="2">
    <citation type="submission" date="2013-03" db="EMBL/GenBank/DDBJ databases">
        <authorList>
            <person name="Motta M.C.M."/>
            <person name="Martins A.C.A."/>
            <person name="Preta C.M.C.C."/>
            <person name="Silva R."/>
            <person name="de Souza S.S."/>
            <person name="Klein C.C."/>
            <person name="de Almeida L.G.P."/>
            <person name="Cunha O.L."/>
            <person name="Colabardini A.C."/>
            <person name="Lima B.A."/>
            <person name="Machado C.R."/>
            <person name="Soares C.M.A."/>
            <person name="de Menezes C.B.A."/>
            <person name="Bartolomeu D.C."/>
            <person name="Grisard E.C."/>
            <person name="Fantinatti-Garboggini F."/>
            <person name="Rodrigues-Luiz G.F."/>
            <person name="Wagner G."/>
            <person name="Goldman G.H."/>
            <person name="Fietto J.L.R."/>
            <person name="Ciapina L.P."/>
            <person name="Brocchi M."/>
            <person name="Elias M.C."/>
            <person name="Goldman M.H.S."/>
            <person name="Sagot M.-F."/>
            <person name="Pereira M."/>
            <person name="Stoco P.H."/>
            <person name="Teixeira S.M.R."/>
            <person name="de Mendonca-Neto R.P."/>
            <person name="Maciel T.E.F."/>
            <person name="Mendes T.A.O."/>
            <person name="Urmenyi T.P."/>
            <person name="Teixeira M.M.G."/>
            <person name="de Camargo E.F.P."/>
            <person name="de Sousa W."/>
            <person name="Schenkman S."/>
            <person name="de Vasconcelos A.T.R."/>
        </authorList>
    </citation>
    <scope>NUCLEOTIDE SEQUENCE</scope>
</reference>
<evidence type="ECO:0000313" key="5">
    <source>
        <dbReference type="Proteomes" id="UP000015354"/>
    </source>
</evidence>
<dbReference type="SUPFAM" id="SSF46565">
    <property type="entry name" value="Chaperone J-domain"/>
    <property type="match status" value="1"/>
</dbReference>
<accession>S9V278</accession>
<keyword evidence="1" id="KW-0472">Membrane</keyword>
<dbReference type="EMBL" id="ATMH01001261">
    <property type="protein sequence ID" value="EPY35078.1"/>
    <property type="molecule type" value="Genomic_DNA"/>
</dbReference>
<dbReference type="Proteomes" id="UP000015354">
    <property type="component" value="Unassembled WGS sequence"/>
</dbReference>
<name>S9V278_9TRYP</name>
<proteinExistence type="predicted"/>
<evidence type="ECO:0000313" key="4">
    <source>
        <dbReference type="EMBL" id="EPY35078.1"/>
    </source>
</evidence>
<keyword evidence="1" id="KW-0812">Transmembrane</keyword>
<protein>
    <submittedName>
        <fullName evidence="4">Chaperone protein DNAJ</fullName>
    </submittedName>
</protein>
<dbReference type="OrthoDB" id="240298at2759"/>
<sequence length="243" mass="28405">MFRRSILRLAYEDHGGVSGDRGLMTLQQACTIFGFQLDEDWNKKEVKKRFKKLALKFHPDHGGTTEQFLMLKEAENIMMTHRHDRGKDRAKQKGDVNFKRMNYDDLTGTIHRQTADRKEYRSFGIMDFAVFLVVVSSFLGYYVYNAYQTQKRIVAGRWSYTTDQLKEYKGNKDRTSWHPWKTDNDTRDTMDTIGVLQGNVRREVVEERRREAPAVYTPWQAGGPLARNMVAQKYGDTETEAPK</sequence>
<dbReference type="InterPro" id="IPR001623">
    <property type="entry name" value="DnaJ_domain"/>
</dbReference>
<keyword evidence="1" id="KW-1133">Transmembrane helix</keyword>
<gene>
    <name evidence="4" type="ORF">STCU_01261</name>
    <name evidence="3" type="ORF">STCU_05556</name>
</gene>
<dbReference type="EMBL" id="ATMH01005556">
    <property type="protein sequence ID" value="EPY27782.1"/>
    <property type="molecule type" value="Genomic_DNA"/>
</dbReference>
<evidence type="ECO:0000259" key="2">
    <source>
        <dbReference type="PROSITE" id="PS50076"/>
    </source>
</evidence>
<dbReference type="InterPro" id="IPR036869">
    <property type="entry name" value="J_dom_sf"/>
</dbReference>
<dbReference type="Pfam" id="PF00226">
    <property type="entry name" value="DnaJ"/>
    <property type="match status" value="1"/>
</dbReference>
<feature type="transmembrane region" description="Helical" evidence="1">
    <location>
        <begin position="122"/>
        <end position="144"/>
    </location>
</feature>
<reference evidence="4 5" key="1">
    <citation type="journal article" date="2013" name="PLoS ONE">
        <title>Predicting the Proteins of Angomonas deanei, Strigomonas culicis and Their Respective Endosymbionts Reveals New Aspects of the Trypanosomatidae Family.</title>
        <authorList>
            <person name="Motta M.C."/>
            <person name="Martins A.C."/>
            <person name="de Souza S.S."/>
            <person name="Catta-Preta C.M."/>
            <person name="Silva R."/>
            <person name="Klein C.C."/>
            <person name="de Almeida L.G."/>
            <person name="de Lima Cunha O."/>
            <person name="Ciapina L.P."/>
            <person name="Brocchi M."/>
            <person name="Colabardini A.C."/>
            <person name="de Araujo Lima B."/>
            <person name="Machado C.R."/>
            <person name="de Almeida Soares C.M."/>
            <person name="Probst C.M."/>
            <person name="de Menezes C.B."/>
            <person name="Thompson C.E."/>
            <person name="Bartholomeu D.C."/>
            <person name="Gradia D.F."/>
            <person name="Pavoni D.P."/>
            <person name="Grisard E.C."/>
            <person name="Fantinatti-Garboggini F."/>
            <person name="Marchini F.K."/>
            <person name="Rodrigues-Luiz G.F."/>
            <person name="Wagner G."/>
            <person name="Goldman G.H."/>
            <person name="Fietto J.L."/>
            <person name="Elias M.C."/>
            <person name="Goldman M.H."/>
            <person name="Sagot M.F."/>
            <person name="Pereira M."/>
            <person name="Stoco P.H."/>
            <person name="de Mendonca-Neto R.P."/>
            <person name="Teixeira S.M."/>
            <person name="Maciel T.E."/>
            <person name="de Oliveira Mendes T.A."/>
            <person name="Urmenyi T.P."/>
            <person name="de Souza W."/>
            <person name="Schenkman S."/>
            <person name="de Vasconcelos A.T."/>
        </authorList>
    </citation>
    <scope>NUCLEOTIDE SEQUENCE [LARGE SCALE GENOMIC DNA]</scope>
</reference>
<keyword evidence="5" id="KW-1185">Reference proteome</keyword>
<organism evidence="4 5">
    <name type="scientific">Strigomonas culicis</name>
    <dbReference type="NCBI Taxonomy" id="28005"/>
    <lineage>
        <taxon>Eukaryota</taxon>
        <taxon>Discoba</taxon>
        <taxon>Euglenozoa</taxon>
        <taxon>Kinetoplastea</taxon>
        <taxon>Metakinetoplastina</taxon>
        <taxon>Trypanosomatida</taxon>
        <taxon>Trypanosomatidae</taxon>
        <taxon>Strigomonadinae</taxon>
        <taxon>Strigomonas</taxon>
    </lineage>
</organism>
<evidence type="ECO:0000313" key="3">
    <source>
        <dbReference type="EMBL" id="EPY27782.1"/>
    </source>
</evidence>
<comment type="caution">
    <text evidence="4">The sequence shown here is derived from an EMBL/GenBank/DDBJ whole genome shotgun (WGS) entry which is preliminary data.</text>
</comment>
<feature type="domain" description="J" evidence="2">
    <location>
        <begin position="28"/>
        <end position="107"/>
    </location>
</feature>
<dbReference type="PROSITE" id="PS50076">
    <property type="entry name" value="DNAJ_2"/>
    <property type="match status" value="1"/>
</dbReference>